<evidence type="ECO:0000256" key="1">
    <source>
        <dbReference type="ARBA" id="ARBA00012425"/>
    </source>
</evidence>
<dbReference type="AlphaFoldDB" id="A0A9P4YVH1"/>
<evidence type="ECO:0000256" key="9">
    <source>
        <dbReference type="SAM" id="MobiDB-lite"/>
    </source>
</evidence>
<dbReference type="GO" id="GO:0005634">
    <property type="term" value="C:nucleus"/>
    <property type="evidence" value="ECO:0007669"/>
    <property type="project" value="TreeGrafter"/>
</dbReference>
<dbReference type="PANTHER" id="PTHR24056">
    <property type="entry name" value="CELL DIVISION PROTEIN KINASE"/>
    <property type="match status" value="1"/>
</dbReference>
<evidence type="ECO:0000256" key="8">
    <source>
        <dbReference type="ARBA" id="ARBA00048367"/>
    </source>
</evidence>
<keyword evidence="4" id="KW-0547">Nucleotide-binding</keyword>
<comment type="catalytic activity">
    <reaction evidence="8">
        <text>L-seryl-[protein] + ATP = O-phospho-L-seryl-[protein] + ADP + H(+)</text>
        <dbReference type="Rhea" id="RHEA:17989"/>
        <dbReference type="Rhea" id="RHEA-COMP:9863"/>
        <dbReference type="Rhea" id="RHEA-COMP:11604"/>
        <dbReference type="ChEBI" id="CHEBI:15378"/>
        <dbReference type="ChEBI" id="CHEBI:29999"/>
        <dbReference type="ChEBI" id="CHEBI:30616"/>
        <dbReference type="ChEBI" id="CHEBI:83421"/>
        <dbReference type="ChEBI" id="CHEBI:456216"/>
        <dbReference type="EC" id="2.7.11.22"/>
    </reaction>
</comment>
<comment type="caution">
    <text evidence="10">The sequence shown here is derived from an EMBL/GenBank/DDBJ whole genome shotgun (WGS) entry which is preliminary data.</text>
</comment>
<dbReference type="InterPro" id="IPR011009">
    <property type="entry name" value="Kinase-like_dom_sf"/>
</dbReference>
<evidence type="ECO:0000256" key="5">
    <source>
        <dbReference type="ARBA" id="ARBA00022777"/>
    </source>
</evidence>
<dbReference type="Gene3D" id="3.30.200.20">
    <property type="entry name" value="Phosphorylase Kinase, domain 1"/>
    <property type="match status" value="1"/>
</dbReference>
<name>A0A9P4YVH1_9HYPO</name>
<feature type="compositionally biased region" description="Low complexity" evidence="9">
    <location>
        <begin position="46"/>
        <end position="57"/>
    </location>
</feature>
<evidence type="ECO:0000256" key="6">
    <source>
        <dbReference type="ARBA" id="ARBA00022840"/>
    </source>
</evidence>
<sequence length="231" mass="25876">MSAKPSGSRWASTEEDAAIEARIRKEKEEKRRRKAEKARKLEEQKQAAVAAAAAARVNGDDDDDEDGRPSKRRKITPDPTKPSKANDDAPIKLLRFEADGWHKSRSVERYDKLNDIEEGTYGWVARAIDTSTGKVVALKRLKLDPADRGGLPVTGLREIQILRDCKNRNVVSLEEVVMGDDETRLDRRRRHEPNAPVRGEAAVSLDDADFTGIFQGRDKEEKGAGFSLRMV</sequence>
<keyword evidence="2" id="KW-0723">Serine/threonine-protein kinase</keyword>
<keyword evidence="5" id="KW-0418">Kinase</keyword>
<dbReference type="Proteomes" id="UP000749293">
    <property type="component" value="Unassembled WGS sequence"/>
</dbReference>
<dbReference type="GO" id="GO:0051301">
    <property type="term" value="P:cell division"/>
    <property type="evidence" value="ECO:0007669"/>
    <property type="project" value="UniProtKB-KW"/>
</dbReference>
<feature type="compositionally biased region" description="Basic and acidic residues" evidence="9">
    <location>
        <begin position="19"/>
        <end position="29"/>
    </location>
</feature>
<feature type="region of interest" description="Disordered" evidence="9">
    <location>
        <begin position="1"/>
        <end position="90"/>
    </location>
</feature>
<evidence type="ECO:0000256" key="7">
    <source>
        <dbReference type="ARBA" id="ARBA00047811"/>
    </source>
</evidence>
<dbReference type="GO" id="GO:0004693">
    <property type="term" value="F:cyclin-dependent protein serine/threonine kinase activity"/>
    <property type="evidence" value="ECO:0007669"/>
    <property type="project" value="UniProtKB-EC"/>
</dbReference>
<evidence type="ECO:0000313" key="11">
    <source>
        <dbReference type="Proteomes" id="UP000749293"/>
    </source>
</evidence>
<keyword evidence="3" id="KW-0808">Transferase</keyword>
<dbReference type="PANTHER" id="PTHR24056:SF107">
    <property type="entry name" value="CYCLIN-DEPENDENT KINASE 11A-RELATED"/>
    <property type="match status" value="1"/>
</dbReference>
<evidence type="ECO:0000256" key="2">
    <source>
        <dbReference type="ARBA" id="ARBA00022527"/>
    </source>
</evidence>
<organism evidence="10 11">
    <name type="scientific">Geosmithia morbida</name>
    <dbReference type="NCBI Taxonomy" id="1094350"/>
    <lineage>
        <taxon>Eukaryota</taxon>
        <taxon>Fungi</taxon>
        <taxon>Dikarya</taxon>
        <taxon>Ascomycota</taxon>
        <taxon>Pezizomycotina</taxon>
        <taxon>Sordariomycetes</taxon>
        <taxon>Hypocreomycetidae</taxon>
        <taxon>Hypocreales</taxon>
        <taxon>Bionectriaceae</taxon>
        <taxon>Geosmithia</taxon>
    </lineage>
</organism>
<protein>
    <recommendedName>
        <fullName evidence="1">cyclin-dependent kinase</fullName>
        <ecNumber evidence="1">2.7.11.22</ecNumber>
    </recommendedName>
</protein>
<accession>A0A9P4YVH1</accession>
<dbReference type="GO" id="GO:0005524">
    <property type="term" value="F:ATP binding"/>
    <property type="evidence" value="ECO:0007669"/>
    <property type="project" value="UniProtKB-KW"/>
</dbReference>
<keyword evidence="11" id="KW-1185">Reference proteome</keyword>
<comment type="catalytic activity">
    <reaction evidence="7">
        <text>L-threonyl-[protein] + ATP = O-phospho-L-threonyl-[protein] + ADP + H(+)</text>
        <dbReference type="Rhea" id="RHEA:46608"/>
        <dbReference type="Rhea" id="RHEA-COMP:11060"/>
        <dbReference type="Rhea" id="RHEA-COMP:11605"/>
        <dbReference type="ChEBI" id="CHEBI:15378"/>
        <dbReference type="ChEBI" id="CHEBI:30013"/>
        <dbReference type="ChEBI" id="CHEBI:30616"/>
        <dbReference type="ChEBI" id="CHEBI:61977"/>
        <dbReference type="ChEBI" id="CHEBI:456216"/>
        <dbReference type="EC" id="2.7.11.22"/>
    </reaction>
</comment>
<dbReference type="EMBL" id="JAANYQ010000007">
    <property type="protein sequence ID" value="KAF4123282.1"/>
    <property type="molecule type" value="Genomic_DNA"/>
</dbReference>
<dbReference type="OrthoDB" id="1732493at2759"/>
<keyword evidence="6" id="KW-0067">ATP-binding</keyword>
<proteinExistence type="predicted"/>
<dbReference type="GO" id="GO:0007346">
    <property type="term" value="P:regulation of mitotic cell cycle"/>
    <property type="evidence" value="ECO:0007669"/>
    <property type="project" value="TreeGrafter"/>
</dbReference>
<keyword evidence="10" id="KW-0131">Cell cycle</keyword>
<gene>
    <name evidence="10" type="ORF">GMORB2_6833</name>
</gene>
<dbReference type="GeneID" id="55973056"/>
<dbReference type="SUPFAM" id="SSF56112">
    <property type="entry name" value="Protein kinase-like (PK-like)"/>
    <property type="match status" value="1"/>
</dbReference>
<dbReference type="InterPro" id="IPR050108">
    <property type="entry name" value="CDK"/>
</dbReference>
<dbReference type="EC" id="2.7.11.22" evidence="1"/>
<evidence type="ECO:0000256" key="3">
    <source>
        <dbReference type="ARBA" id="ARBA00022679"/>
    </source>
</evidence>
<evidence type="ECO:0000256" key="4">
    <source>
        <dbReference type="ARBA" id="ARBA00022741"/>
    </source>
</evidence>
<dbReference type="RefSeq" id="XP_035321934.1">
    <property type="nucleotide sequence ID" value="XM_035468800.1"/>
</dbReference>
<evidence type="ECO:0000313" key="10">
    <source>
        <dbReference type="EMBL" id="KAF4123282.1"/>
    </source>
</evidence>
<reference evidence="10" key="1">
    <citation type="submission" date="2020-03" db="EMBL/GenBank/DDBJ databases">
        <title>Site-based positive gene gene selection in Geosmithia morbida across the United States reveals a broad range of putative effectors and factors for local host and environmental adapation.</title>
        <authorList>
            <person name="Onufrak A."/>
            <person name="Murdoch R.W."/>
            <person name="Gazis R."/>
            <person name="Huff M."/>
            <person name="Staton M."/>
            <person name="Klingeman W."/>
            <person name="Hadziabdic D."/>
        </authorList>
    </citation>
    <scope>NUCLEOTIDE SEQUENCE</scope>
    <source>
        <strain evidence="10">1262</strain>
    </source>
</reference>
<keyword evidence="10" id="KW-0132">Cell division</keyword>